<dbReference type="Pfam" id="PF01411">
    <property type="entry name" value="tRNA-synt_2c"/>
    <property type="match status" value="1"/>
</dbReference>
<dbReference type="InterPro" id="IPR018165">
    <property type="entry name" value="Ala-tRNA-synth_IIc_core"/>
</dbReference>
<evidence type="ECO:0000313" key="11">
    <source>
        <dbReference type="EMBL" id="SVE11442.1"/>
    </source>
</evidence>
<keyword evidence="3" id="KW-0820">tRNA-binding</keyword>
<evidence type="ECO:0000256" key="4">
    <source>
        <dbReference type="ARBA" id="ARBA00022598"/>
    </source>
</evidence>
<dbReference type="GO" id="GO:0005737">
    <property type="term" value="C:cytoplasm"/>
    <property type="evidence" value="ECO:0007669"/>
    <property type="project" value="InterPro"/>
</dbReference>
<dbReference type="InterPro" id="IPR045864">
    <property type="entry name" value="aa-tRNA-synth_II/BPL/LPL"/>
</dbReference>
<dbReference type="GO" id="GO:0005524">
    <property type="term" value="F:ATP binding"/>
    <property type="evidence" value="ECO:0007669"/>
    <property type="project" value="UniProtKB-KW"/>
</dbReference>
<dbReference type="GO" id="GO:0004813">
    <property type="term" value="F:alanine-tRNA ligase activity"/>
    <property type="evidence" value="ECO:0007669"/>
    <property type="project" value="UniProtKB-EC"/>
</dbReference>
<organism evidence="11">
    <name type="scientific">marine metagenome</name>
    <dbReference type="NCBI Taxonomy" id="408172"/>
    <lineage>
        <taxon>unclassified sequences</taxon>
        <taxon>metagenomes</taxon>
        <taxon>ecological metagenomes</taxon>
    </lineage>
</organism>
<dbReference type="PANTHER" id="PTHR11777">
    <property type="entry name" value="ALANYL-TRNA SYNTHETASE"/>
    <property type="match status" value="1"/>
</dbReference>
<dbReference type="Gene3D" id="3.30.930.10">
    <property type="entry name" value="Bira Bifunctional Protein, Domain 2"/>
    <property type="match status" value="1"/>
</dbReference>
<evidence type="ECO:0000256" key="8">
    <source>
        <dbReference type="ARBA" id="ARBA00022917"/>
    </source>
</evidence>
<gene>
    <name evidence="11" type="ORF">METZ01_LOCUS464296</name>
</gene>
<dbReference type="GO" id="GO:0000049">
    <property type="term" value="F:tRNA binding"/>
    <property type="evidence" value="ECO:0007669"/>
    <property type="project" value="UniProtKB-KW"/>
</dbReference>
<proteinExistence type="inferred from homology"/>
<keyword evidence="5" id="KW-0547">Nucleotide-binding</keyword>
<keyword evidence="7" id="KW-0694">RNA-binding</keyword>
<dbReference type="InterPro" id="IPR002318">
    <property type="entry name" value="Ala-tRNA-lgiase_IIc"/>
</dbReference>
<reference evidence="11" key="1">
    <citation type="submission" date="2018-05" db="EMBL/GenBank/DDBJ databases">
        <authorList>
            <person name="Lanie J.A."/>
            <person name="Ng W.-L."/>
            <person name="Kazmierczak K.M."/>
            <person name="Andrzejewski T.M."/>
            <person name="Davidsen T.M."/>
            <person name="Wayne K.J."/>
            <person name="Tettelin H."/>
            <person name="Glass J.I."/>
            <person name="Rusch D."/>
            <person name="Podicherti R."/>
            <person name="Tsui H.-C.T."/>
            <person name="Winkler M.E."/>
        </authorList>
    </citation>
    <scope>NUCLEOTIDE SEQUENCE</scope>
</reference>
<dbReference type="GO" id="GO:0006419">
    <property type="term" value="P:alanyl-tRNA aminoacylation"/>
    <property type="evidence" value="ECO:0007669"/>
    <property type="project" value="InterPro"/>
</dbReference>
<name>A0A383AUQ2_9ZZZZ</name>
<evidence type="ECO:0000256" key="3">
    <source>
        <dbReference type="ARBA" id="ARBA00022555"/>
    </source>
</evidence>
<protein>
    <recommendedName>
        <fullName evidence="2">alanine--tRNA ligase</fullName>
        <ecNumber evidence="2">6.1.1.7</ecNumber>
    </recommendedName>
</protein>
<comment type="similarity">
    <text evidence="1">Belongs to the class-II aminoacyl-tRNA synthetase family.</text>
</comment>
<keyword evidence="6" id="KW-0067">ATP-binding</keyword>
<keyword evidence="8" id="KW-0648">Protein biosynthesis</keyword>
<dbReference type="PANTHER" id="PTHR11777:SF9">
    <property type="entry name" value="ALANINE--TRNA LIGASE, CYTOPLASMIC"/>
    <property type="match status" value="1"/>
</dbReference>
<accession>A0A383AUQ2</accession>
<dbReference type="InterPro" id="IPR018164">
    <property type="entry name" value="Ala-tRNA-synth_IIc_N"/>
</dbReference>
<feature type="domain" description="Alanyl-transfer RNA synthetases family profile" evidence="10">
    <location>
        <begin position="1"/>
        <end position="249"/>
    </location>
</feature>
<keyword evidence="9" id="KW-0030">Aminoacyl-tRNA synthetase</keyword>
<evidence type="ECO:0000256" key="2">
    <source>
        <dbReference type="ARBA" id="ARBA00013168"/>
    </source>
</evidence>
<dbReference type="PRINTS" id="PR00980">
    <property type="entry name" value="TRNASYNTHALA"/>
</dbReference>
<keyword evidence="4" id="KW-0436">Ligase</keyword>
<sequence>MPGRIVRLPAKDNFWEMGDIGPCGPCSEIHYYLGDDLEAQSEERLRADIGEFVEIGNLVFIQYNRESSGALVQLPAQHVDTGTGFERLCSLLQGTESNYDTDVFTPLIQRIAEITGQETGGEQRVPMQVIADHMRCLCCAIADGALPSNEGRGYVMRRILRRAARYGRQLDQSEPFLHKLVTAVSDRLGHVYPELKAKADHIGLVVRSEEEAFGRTLDRGLEIFERVSQKGEVSGADAFQLYDTYGFPF</sequence>
<dbReference type="EMBL" id="UINC01195051">
    <property type="protein sequence ID" value="SVE11442.1"/>
    <property type="molecule type" value="Genomic_DNA"/>
</dbReference>
<evidence type="ECO:0000256" key="6">
    <source>
        <dbReference type="ARBA" id="ARBA00022840"/>
    </source>
</evidence>
<evidence type="ECO:0000256" key="7">
    <source>
        <dbReference type="ARBA" id="ARBA00022884"/>
    </source>
</evidence>
<feature type="non-terminal residue" evidence="11">
    <location>
        <position position="249"/>
    </location>
</feature>
<evidence type="ECO:0000256" key="9">
    <source>
        <dbReference type="ARBA" id="ARBA00023146"/>
    </source>
</evidence>
<dbReference type="AlphaFoldDB" id="A0A383AUQ2"/>
<dbReference type="SUPFAM" id="SSF55681">
    <property type="entry name" value="Class II aaRS and biotin synthetases"/>
    <property type="match status" value="1"/>
</dbReference>
<dbReference type="PROSITE" id="PS50860">
    <property type="entry name" value="AA_TRNA_LIGASE_II_ALA"/>
    <property type="match status" value="1"/>
</dbReference>
<dbReference type="InterPro" id="IPR018162">
    <property type="entry name" value="Ala-tRNA-ligase_IIc_anticod-bd"/>
</dbReference>
<dbReference type="EC" id="6.1.1.7" evidence="2"/>
<dbReference type="InterPro" id="IPR050058">
    <property type="entry name" value="Ala-tRNA_ligase"/>
</dbReference>
<dbReference type="GO" id="GO:0002161">
    <property type="term" value="F:aminoacyl-tRNA deacylase activity"/>
    <property type="evidence" value="ECO:0007669"/>
    <property type="project" value="TreeGrafter"/>
</dbReference>
<evidence type="ECO:0000259" key="10">
    <source>
        <dbReference type="PROSITE" id="PS50860"/>
    </source>
</evidence>
<evidence type="ECO:0000256" key="5">
    <source>
        <dbReference type="ARBA" id="ARBA00022741"/>
    </source>
</evidence>
<evidence type="ECO:0000256" key="1">
    <source>
        <dbReference type="ARBA" id="ARBA00008226"/>
    </source>
</evidence>
<dbReference type="SUPFAM" id="SSF101353">
    <property type="entry name" value="Putative anticodon-binding domain of alanyl-tRNA synthetase (AlaRS)"/>
    <property type="match status" value="1"/>
</dbReference>